<evidence type="ECO:0008006" key="3">
    <source>
        <dbReference type="Google" id="ProtNLM"/>
    </source>
</evidence>
<dbReference type="RefSeq" id="WP_044398138.1">
    <property type="nucleotide sequence ID" value="NZ_JXYQ01000032.1"/>
</dbReference>
<protein>
    <recommendedName>
        <fullName evidence="3">Metal-dependent HD superfamily phosphohydrolase</fullName>
    </recommendedName>
</protein>
<dbReference type="AlphaFoldDB" id="A0A0D7K913"/>
<accession>A0A0D7K913</accession>
<dbReference type="PANTHER" id="PTHR21174">
    <property type="match status" value="1"/>
</dbReference>
<keyword evidence="2" id="KW-1185">Reference proteome</keyword>
<reference evidence="1 2" key="1">
    <citation type="submission" date="2014-12" db="EMBL/GenBank/DDBJ databases">
        <title>Isolation of bacteria from lake water.</title>
        <authorList>
            <person name="Sheng K.-Y."/>
            <person name="Chin P.-S."/>
            <person name="Chan K.-G."/>
            <person name="Tan G.S."/>
        </authorList>
    </citation>
    <scope>NUCLEOTIDE SEQUENCE [LARGE SCALE GENOMIC DNA]</scope>
    <source>
        <strain evidence="1 2">KY4</strain>
    </source>
</reference>
<dbReference type="PIRSF" id="PIRSF035170">
    <property type="entry name" value="HD_phosphohydro"/>
    <property type="match status" value="1"/>
</dbReference>
<organism evidence="1 2">
    <name type="scientific">Acidovorax temperans</name>
    <dbReference type="NCBI Taxonomy" id="80878"/>
    <lineage>
        <taxon>Bacteria</taxon>
        <taxon>Pseudomonadati</taxon>
        <taxon>Pseudomonadota</taxon>
        <taxon>Betaproteobacteria</taxon>
        <taxon>Burkholderiales</taxon>
        <taxon>Comamonadaceae</taxon>
        <taxon>Acidovorax</taxon>
    </lineage>
</organism>
<comment type="caution">
    <text evidence="1">The sequence shown here is derived from an EMBL/GenBank/DDBJ whole genome shotgun (WGS) entry which is preliminary data.</text>
</comment>
<name>A0A0D7K913_9BURK</name>
<proteinExistence type="predicted"/>
<dbReference type="Proteomes" id="UP000032566">
    <property type="component" value="Unassembled WGS sequence"/>
</dbReference>
<evidence type="ECO:0000313" key="1">
    <source>
        <dbReference type="EMBL" id="KJA10447.1"/>
    </source>
</evidence>
<dbReference type="OrthoDB" id="9808993at2"/>
<dbReference type="PATRIC" id="fig|80878.5.peg.1756"/>
<sequence>MFHRSTADTDALLTQWAALGTALGCPANPWMREGLRLLRSWQRWPRAYHNATHLQACLGHWQTVQKELPGALEQPHAVALALWFHDAVYWPWSAHNELRSAQWTSRFLNGQHVPPSLVSTVHAHIMATCHNPGALQGDATWVVDIDLAVLGQSDAVYRQFERNVRKEYFFVRWPRYVAGRSAVLQGFLDRPRIYHNEWFFYRYESQARANLRHALEALQQGQLYA</sequence>
<dbReference type="InterPro" id="IPR009218">
    <property type="entry name" value="HD_phosphohydro"/>
</dbReference>
<dbReference type="PANTHER" id="PTHR21174:SF0">
    <property type="entry name" value="HD PHOSPHOHYDROLASE FAMILY PROTEIN-RELATED"/>
    <property type="match status" value="1"/>
</dbReference>
<gene>
    <name evidence="1" type="ORF">RP29_10485</name>
</gene>
<dbReference type="STRING" id="80878.RP29_10485"/>
<evidence type="ECO:0000313" key="2">
    <source>
        <dbReference type="Proteomes" id="UP000032566"/>
    </source>
</evidence>
<dbReference type="PROSITE" id="PS51257">
    <property type="entry name" value="PROKAR_LIPOPROTEIN"/>
    <property type="match status" value="1"/>
</dbReference>
<dbReference type="SUPFAM" id="SSF109604">
    <property type="entry name" value="HD-domain/PDEase-like"/>
    <property type="match status" value="1"/>
</dbReference>
<dbReference type="EMBL" id="JXYQ01000032">
    <property type="protein sequence ID" value="KJA10447.1"/>
    <property type="molecule type" value="Genomic_DNA"/>
</dbReference>